<keyword evidence="2" id="KW-1185">Reference proteome</keyword>
<comment type="caution">
    <text evidence="1">The sequence shown here is derived from an EMBL/GenBank/DDBJ whole genome shotgun (WGS) entry which is preliminary data.</text>
</comment>
<dbReference type="PANTHER" id="PTHR47150:SF6">
    <property type="entry name" value="OS01G0872900 PROTEIN"/>
    <property type="match status" value="1"/>
</dbReference>
<evidence type="ECO:0000313" key="2">
    <source>
        <dbReference type="Proteomes" id="UP000235145"/>
    </source>
</evidence>
<accession>A0A9R1VJ33</accession>
<gene>
    <name evidence="1" type="ORF">LSAT_V11C500242770</name>
</gene>
<dbReference type="Proteomes" id="UP000235145">
    <property type="component" value="Unassembled WGS sequence"/>
</dbReference>
<organism evidence="1 2">
    <name type="scientific">Lactuca sativa</name>
    <name type="common">Garden lettuce</name>
    <dbReference type="NCBI Taxonomy" id="4236"/>
    <lineage>
        <taxon>Eukaryota</taxon>
        <taxon>Viridiplantae</taxon>
        <taxon>Streptophyta</taxon>
        <taxon>Embryophyta</taxon>
        <taxon>Tracheophyta</taxon>
        <taxon>Spermatophyta</taxon>
        <taxon>Magnoliopsida</taxon>
        <taxon>eudicotyledons</taxon>
        <taxon>Gunneridae</taxon>
        <taxon>Pentapetalae</taxon>
        <taxon>asterids</taxon>
        <taxon>campanulids</taxon>
        <taxon>Asterales</taxon>
        <taxon>Asteraceae</taxon>
        <taxon>Cichorioideae</taxon>
        <taxon>Cichorieae</taxon>
        <taxon>Lactucinae</taxon>
        <taxon>Lactuca</taxon>
    </lineage>
</organism>
<sequence>MSHNENSSSSNEYSGWETRVVQNNRQLDEIITELLIQDHPPRARRRYCDREREQGEARLMEDYFVDSPTYDQVTFWRRFRMQRPLFLRIVIAVTATDLYFQQRRGATGRQAMRVLAYGTSADAQDEYMRMSETVTRDAVIKFVEGVIACFGEKYLRRPNEVDLARLLYVGEERGLPYLSLVQLKAQIQRPKS</sequence>
<reference evidence="1 2" key="1">
    <citation type="journal article" date="2017" name="Nat. Commun.">
        <title>Genome assembly with in vitro proximity ligation data and whole-genome triplication in lettuce.</title>
        <authorList>
            <person name="Reyes-Chin-Wo S."/>
            <person name="Wang Z."/>
            <person name="Yang X."/>
            <person name="Kozik A."/>
            <person name="Arikit S."/>
            <person name="Song C."/>
            <person name="Xia L."/>
            <person name="Froenicke L."/>
            <person name="Lavelle D.O."/>
            <person name="Truco M.J."/>
            <person name="Xia R."/>
            <person name="Zhu S."/>
            <person name="Xu C."/>
            <person name="Xu H."/>
            <person name="Xu X."/>
            <person name="Cox K."/>
            <person name="Korf I."/>
            <person name="Meyers B.C."/>
            <person name="Michelmore R.W."/>
        </authorList>
    </citation>
    <scope>NUCLEOTIDE SEQUENCE [LARGE SCALE GENOMIC DNA]</scope>
    <source>
        <strain evidence="2">cv. Salinas</strain>
        <tissue evidence="1">Seedlings</tissue>
    </source>
</reference>
<evidence type="ECO:0000313" key="1">
    <source>
        <dbReference type="EMBL" id="KAJ0207271.1"/>
    </source>
</evidence>
<dbReference type="EMBL" id="NBSK02000005">
    <property type="protein sequence ID" value="KAJ0207271.1"/>
    <property type="molecule type" value="Genomic_DNA"/>
</dbReference>
<name>A0A9R1VJ33_LACSA</name>
<proteinExistence type="predicted"/>
<dbReference type="AlphaFoldDB" id="A0A9R1VJ33"/>
<protein>
    <submittedName>
        <fullName evidence="1">Uncharacterized protein</fullName>
    </submittedName>
</protein>
<dbReference type="PANTHER" id="PTHR47150">
    <property type="entry name" value="OS12G0169200 PROTEIN"/>
    <property type="match status" value="1"/>
</dbReference>